<evidence type="ECO:0000313" key="2">
    <source>
        <dbReference type="Proteomes" id="UP000024635"/>
    </source>
</evidence>
<reference evidence="2" key="1">
    <citation type="journal article" date="2015" name="Nat. Genet.">
        <title>The genome and transcriptome of the zoonotic hookworm Ancylostoma ceylanicum identify infection-specific gene families.</title>
        <authorList>
            <person name="Schwarz E.M."/>
            <person name="Hu Y."/>
            <person name="Antoshechkin I."/>
            <person name="Miller M.M."/>
            <person name="Sternberg P.W."/>
            <person name="Aroian R.V."/>
        </authorList>
    </citation>
    <scope>NUCLEOTIDE SEQUENCE</scope>
    <source>
        <strain evidence="2">HY135</strain>
    </source>
</reference>
<dbReference type="Gene3D" id="3.60.21.10">
    <property type="match status" value="1"/>
</dbReference>
<dbReference type="OrthoDB" id="1930084at2759"/>
<protein>
    <recommendedName>
        <fullName evidence="3">Calcineurin-like phosphoesterase domain-containing protein</fullName>
    </recommendedName>
</protein>
<name>A0A016TBW3_9BILA</name>
<dbReference type="EMBL" id="JARK01001453">
    <property type="protein sequence ID" value="EYC00133.1"/>
    <property type="molecule type" value="Genomic_DNA"/>
</dbReference>
<organism evidence="1 2">
    <name type="scientific">Ancylostoma ceylanicum</name>
    <dbReference type="NCBI Taxonomy" id="53326"/>
    <lineage>
        <taxon>Eukaryota</taxon>
        <taxon>Metazoa</taxon>
        <taxon>Ecdysozoa</taxon>
        <taxon>Nematoda</taxon>
        <taxon>Chromadorea</taxon>
        <taxon>Rhabditida</taxon>
        <taxon>Rhabditina</taxon>
        <taxon>Rhabditomorpha</taxon>
        <taxon>Strongyloidea</taxon>
        <taxon>Ancylostomatidae</taxon>
        <taxon>Ancylostomatinae</taxon>
        <taxon>Ancylostoma</taxon>
    </lineage>
</organism>
<dbReference type="Proteomes" id="UP000024635">
    <property type="component" value="Unassembled WGS sequence"/>
</dbReference>
<comment type="caution">
    <text evidence="1">The sequence shown here is derived from an EMBL/GenBank/DDBJ whole genome shotgun (WGS) entry which is preliminary data.</text>
</comment>
<gene>
    <name evidence="1" type="primary">Acey_s0117.g632</name>
    <name evidence="1" type="ORF">Y032_0117g632</name>
</gene>
<evidence type="ECO:0008006" key="3">
    <source>
        <dbReference type="Google" id="ProtNLM"/>
    </source>
</evidence>
<proteinExistence type="predicted"/>
<evidence type="ECO:0000313" key="1">
    <source>
        <dbReference type="EMBL" id="EYC00133.1"/>
    </source>
</evidence>
<sequence>MQSLKYKSFVPKTYMPTLLDRMIRRITREGHLSGFTDEQVLSVLRDAKASLEPQPAMLEIEAPVVIFGDIHGQLRDLLRCEVMEVEICRGQLIKRGREEGELVTECVFDFHTWMLSADCLEGQ</sequence>
<dbReference type="AlphaFoldDB" id="A0A016TBW3"/>
<dbReference type="SUPFAM" id="SSF56300">
    <property type="entry name" value="Metallo-dependent phosphatases"/>
    <property type="match status" value="1"/>
</dbReference>
<dbReference type="InterPro" id="IPR029052">
    <property type="entry name" value="Metallo-depent_PP-like"/>
</dbReference>
<keyword evidence="2" id="KW-1185">Reference proteome</keyword>
<accession>A0A016TBW3</accession>